<dbReference type="InterPro" id="IPR050291">
    <property type="entry name" value="CDF_Transporter"/>
</dbReference>
<keyword evidence="3 6" id="KW-0812">Transmembrane</keyword>
<dbReference type="GO" id="GO:0016740">
    <property type="term" value="F:transferase activity"/>
    <property type="evidence" value="ECO:0007669"/>
    <property type="project" value="UniProtKB-KW"/>
</dbReference>
<gene>
    <name evidence="8" type="ORF">HNQ06_000226</name>
</gene>
<keyword evidence="2" id="KW-0813">Transport</keyword>
<dbReference type="Pfam" id="PF01545">
    <property type="entry name" value="Cation_efflux"/>
    <property type="match status" value="2"/>
</dbReference>
<evidence type="ECO:0000256" key="5">
    <source>
        <dbReference type="ARBA" id="ARBA00023136"/>
    </source>
</evidence>
<evidence type="ECO:0000259" key="7">
    <source>
        <dbReference type="Pfam" id="PF01545"/>
    </source>
</evidence>
<evidence type="ECO:0000256" key="6">
    <source>
        <dbReference type="SAM" id="Phobius"/>
    </source>
</evidence>
<keyword evidence="5 6" id="KW-0472">Membrane</keyword>
<feature type="transmembrane region" description="Helical" evidence="6">
    <location>
        <begin position="151"/>
        <end position="174"/>
    </location>
</feature>
<dbReference type="GO" id="GO:0008324">
    <property type="term" value="F:monoatomic cation transmembrane transporter activity"/>
    <property type="evidence" value="ECO:0007669"/>
    <property type="project" value="InterPro"/>
</dbReference>
<evidence type="ECO:0000313" key="8">
    <source>
        <dbReference type="EMBL" id="MBB6207736.1"/>
    </source>
</evidence>
<protein>
    <submittedName>
        <fullName evidence="8">Divalent metal cation (Fe/Co/Zn/Cd) transporter/predicted GNAT family acetyltransferase</fullName>
    </submittedName>
</protein>
<dbReference type="InterPro" id="IPR027469">
    <property type="entry name" value="Cation_efflux_TMD_sf"/>
</dbReference>
<comment type="caution">
    <text evidence="8">The sequence shown here is derived from an EMBL/GenBank/DDBJ whole genome shotgun (WGS) entry which is preliminary data.</text>
</comment>
<evidence type="ECO:0000256" key="4">
    <source>
        <dbReference type="ARBA" id="ARBA00022989"/>
    </source>
</evidence>
<dbReference type="PANTHER" id="PTHR43840:SF15">
    <property type="entry name" value="MITOCHONDRIAL METAL TRANSPORTER 1-RELATED"/>
    <property type="match status" value="1"/>
</dbReference>
<dbReference type="Proteomes" id="UP000575983">
    <property type="component" value="Unassembled WGS sequence"/>
</dbReference>
<feature type="transmembrane region" description="Helical" evidence="6">
    <location>
        <begin position="348"/>
        <end position="366"/>
    </location>
</feature>
<dbReference type="InterPro" id="IPR016181">
    <property type="entry name" value="Acyl_CoA_acyltransferase"/>
</dbReference>
<dbReference type="GO" id="GO:0016020">
    <property type="term" value="C:membrane"/>
    <property type="evidence" value="ECO:0007669"/>
    <property type="project" value="UniProtKB-SubCell"/>
</dbReference>
<proteinExistence type="predicted"/>
<dbReference type="SUPFAM" id="SSF161111">
    <property type="entry name" value="Cation efflux protein transmembrane domain-like"/>
    <property type="match status" value="2"/>
</dbReference>
<evidence type="ECO:0000313" key="9">
    <source>
        <dbReference type="Proteomes" id="UP000575983"/>
    </source>
</evidence>
<accession>A0A7X0DJA6</accession>
<keyword evidence="8" id="KW-0808">Transferase</keyword>
<reference evidence="8 9" key="1">
    <citation type="submission" date="2020-08" db="EMBL/GenBank/DDBJ databases">
        <title>Genomic Encyclopedia of Type Strains, Phase IV (KMG-IV): sequencing the most valuable type-strain genomes for metagenomic binning, comparative biology and taxonomic classification.</title>
        <authorList>
            <person name="Goeker M."/>
        </authorList>
    </citation>
    <scope>NUCLEOTIDE SEQUENCE [LARGE SCALE GENOMIC DNA]</scope>
    <source>
        <strain evidence="8 9">DSM 17992</strain>
    </source>
</reference>
<feature type="domain" description="Cation efflux protein transmembrane" evidence="7">
    <location>
        <begin position="128"/>
        <end position="215"/>
    </location>
</feature>
<feature type="transmembrane region" description="Helical" evidence="6">
    <location>
        <begin position="195"/>
        <end position="213"/>
    </location>
</feature>
<evidence type="ECO:0000256" key="3">
    <source>
        <dbReference type="ARBA" id="ARBA00022692"/>
    </source>
</evidence>
<feature type="domain" description="Cation efflux protein transmembrane" evidence="7">
    <location>
        <begin position="269"/>
        <end position="373"/>
    </location>
</feature>
<keyword evidence="9" id="KW-1185">Reference proteome</keyword>
<keyword evidence="4 6" id="KW-1133">Transmembrane helix</keyword>
<dbReference type="SUPFAM" id="SSF55729">
    <property type="entry name" value="Acyl-CoA N-acyltransferases (Nat)"/>
    <property type="match status" value="1"/>
</dbReference>
<feature type="transmembrane region" description="Helical" evidence="6">
    <location>
        <begin position="282"/>
        <end position="301"/>
    </location>
</feature>
<organism evidence="8 9">
    <name type="scientific">Borreliella lanei</name>
    <dbReference type="NCBI Taxonomy" id="373540"/>
    <lineage>
        <taxon>Bacteria</taxon>
        <taxon>Pseudomonadati</taxon>
        <taxon>Spirochaetota</taxon>
        <taxon>Spirochaetia</taxon>
        <taxon>Spirochaetales</taxon>
        <taxon>Borreliaceae</taxon>
        <taxon>Borreliella</taxon>
    </lineage>
</organism>
<sequence length="449" mass="51588">MVKVISLKNIHKFTYLKLDPLKKEDIYIVYIENNSKLISNLKAKAKADQIEIITFYIDDDFKSEGIEKIMISNLIHYGKKNKFKTISCQIAEIQEELLSLGFEHSDSQYKKALAPEIEEDKFVMGIGIISIFTEVASISSKLTVGMLFNSFALIADAFHVMADFVLSTITYFSLKITSKPETIHYPHGHKLMESLIAFIMGIIILMAGFTLFLNTTGLNKFITLGGESGFNLHIHQNKNKNDNIYEHEHSHSHDHDHSNDHNEEDKKNILEIFSNKSLKKSLWIPLTPFIFFIVKIIEYLTKFQIGKRYNNQLLLALASADKNCIFSHGGITLSLLLATYMWSGFDKIMSIFIGFIIIKEGLNVIINNANNLLSKQNIDLKRSVKDTLKNSHINFKTLNFHNQGNKLVLYVKINLNSENDFKNFINKTQDIKKIIKQEYKEINDIYFLV</sequence>
<name>A0A7X0DJA6_9SPIR</name>
<evidence type="ECO:0000256" key="1">
    <source>
        <dbReference type="ARBA" id="ARBA00004141"/>
    </source>
</evidence>
<dbReference type="InterPro" id="IPR058533">
    <property type="entry name" value="Cation_efflux_TM"/>
</dbReference>
<evidence type="ECO:0000256" key="2">
    <source>
        <dbReference type="ARBA" id="ARBA00022448"/>
    </source>
</evidence>
<comment type="subcellular location">
    <subcellularLocation>
        <location evidence="1">Membrane</location>
        <topology evidence="1">Multi-pass membrane protein</topology>
    </subcellularLocation>
</comment>
<dbReference type="RefSeq" id="WP_184107115.1">
    <property type="nucleotide sequence ID" value="NZ_CP124054.1"/>
</dbReference>
<dbReference type="Gene3D" id="1.20.1510.10">
    <property type="entry name" value="Cation efflux protein transmembrane domain"/>
    <property type="match status" value="1"/>
</dbReference>
<dbReference type="PANTHER" id="PTHR43840">
    <property type="entry name" value="MITOCHONDRIAL METAL TRANSPORTER 1-RELATED"/>
    <property type="match status" value="1"/>
</dbReference>
<feature type="transmembrane region" description="Helical" evidence="6">
    <location>
        <begin position="313"/>
        <end position="342"/>
    </location>
</feature>
<dbReference type="EMBL" id="JACHFC010000001">
    <property type="protein sequence ID" value="MBB6207736.1"/>
    <property type="molecule type" value="Genomic_DNA"/>
</dbReference>
<dbReference type="AlphaFoldDB" id="A0A7X0DJA6"/>